<proteinExistence type="predicted"/>
<protein>
    <submittedName>
        <fullName evidence="1">Uncharacterized protein</fullName>
    </submittedName>
</protein>
<reference evidence="1" key="1">
    <citation type="submission" date="2020-05" db="EMBL/GenBank/DDBJ databases">
        <authorList>
            <person name="Rincon C."/>
            <person name="Sanders R I."/>
            <person name="Robbins C."/>
            <person name="Chaturvedi A."/>
        </authorList>
    </citation>
    <scope>NUCLEOTIDE SEQUENCE</scope>
    <source>
        <strain evidence="1">CHB12</strain>
    </source>
</reference>
<dbReference type="OrthoDB" id="2314532at2759"/>
<dbReference type="AlphaFoldDB" id="A0A915ZVI8"/>
<comment type="caution">
    <text evidence="1">The sequence shown here is derived from an EMBL/GenBank/DDBJ whole genome shotgun (WGS) entry which is preliminary data.</text>
</comment>
<dbReference type="EMBL" id="CAGKOT010000063">
    <property type="protein sequence ID" value="CAB5388983.1"/>
    <property type="molecule type" value="Genomic_DNA"/>
</dbReference>
<gene>
    <name evidence="1" type="ORF">CHRIB12_LOCUS20849</name>
</gene>
<evidence type="ECO:0000313" key="2">
    <source>
        <dbReference type="Proteomes" id="UP000684084"/>
    </source>
</evidence>
<dbReference type="VEuPathDB" id="FungiDB:RhiirFUN_000893"/>
<dbReference type="Proteomes" id="UP000684084">
    <property type="component" value="Unassembled WGS sequence"/>
</dbReference>
<name>A0A915ZVI8_9GLOM</name>
<organism evidence="1 2">
    <name type="scientific">Rhizophagus irregularis</name>
    <dbReference type="NCBI Taxonomy" id="588596"/>
    <lineage>
        <taxon>Eukaryota</taxon>
        <taxon>Fungi</taxon>
        <taxon>Fungi incertae sedis</taxon>
        <taxon>Mucoromycota</taxon>
        <taxon>Glomeromycotina</taxon>
        <taxon>Glomeromycetes</taxon>
        <taxon>Glomerales</taxon>
        <taxon>Glomeraceae</taxon>
        <taxon>Rhizophagus</taxon>
    </lineage>
</organism>
<evidence type="ECO:0000313" key="1">
    <source>
        <dbReference type="EMBL" id="CAB5388983.1"/>
    </source>
</evidence>
<sequence>MDISTDQLFKEKGDGLTQEKYEKIIALQQKHDAEIQMLSDECQLELAFIKSIMKDNREPAPKKTRSISSWNTFQTEWFKKNKIKVTTPGAQKQCAEEYALLNKEQLNSFKNRAEELSENRFNKEPKLIESIRLRKAELNKQICDIRKLYRTLQITCDVEFLTLVIPLSKELNISYFGTPVGEEFYKSCLKLDEIHNSFYHFSCLKKSAKNEIIKQVTFQKDIEDITMIESADDQLSIIDKECPNSKNARDKVRKYLQEKFNLITKERIPYKNWYNQTKYTIIGWPEDVLFCNYSDLSTEDKKKILSNLNNIYFKINNLSE</sequence>
<accession>A0A915ZVI8</accession>